<feature type="region of interest" description="Disordered" evidence="2">
    <location>
        <begin position="1"/>
        <end position="49"/>
    </location>
</feature>
<dbReference type="Pfam" id="PF03765">
    <property type="entry name" value="CRAL_TRIO_N"/>
    <property type="match status" value="1"/>
</dbReference>
<dbReference type="SUPFAM" id="SSF46938">
    <property type="entry name" value="CRAL/TRIO N-terminal domain"/>
    <property type="match status" value="1"/>
</dbReference>
<dbReference type="InterPro" id="IPR036273">
    <property type="entry name" value="CRAL/TRIO_N_dom_sf"/>
</dbReference>
<proteinExistence type="predicted"/>
<evidence type="ECO:0000256" key="1">
    <source>
        <dbReference type="ARBA" id="ARBA00023121"/>
    </source>
</evidence>
<dbReference type="GO" id="GO:0005770">
    <property type="term" value="C:late endosome"/>
    <property type="evidence" value="ECO:0007669"/>
    <property type="project" value="TreeGrafter"/>
</dbReference>
<dbReference type="SMART" id="SM01100">
    <property type="entry name" value="CRAL_TRIO_N"/>
    <property type="match status" value="1"/>
</dbReference>
<dbReference type="GO" id="GO:0016020">
    <property type="term" value="C:membrane"/>
    <property type="evidence" value="ECO:0007669"/>
    <property type="project" value="TreeGrafter"/>
</dbReference>
<dbReference type="Gene3D" id="1.10.8.20">
    <property type="entry name" value="N-terminal domain of phosphatidylinositol transfer protein sec14p"/>
    <property type="match status" value="1"/>
</dbReference>
<name>A0A6J2BYE5_ZALCA</name>
<dbReference type="FunFam" id="1.10.8.20:FF:000003">
    <property type="entry name" value="Alpha-tocopherol transfer protein"/>
    <property type="match status" value="1"/>
</dbReference>
<dbReference type="GO" id="GO:0042360">
    <property type="term" value="P:vitamin E metabolic process"/>
    <property type="evidence" value="ECO:0007669"/>
    <property type="project" value="TreeGrafter"/>
</dbReference>
<dbReference type="GO" id="GO:0008431">
    <property type="term" value="F:vitamin E binding"/>
    <property type="evidence" value="ECO:0007669"/>
    <property type="project" value="TreeGrafter"/>
</dbReference>
<keyword evidence="1" id="KW-0446">Lipid-binding</keyword>
<dbReference type="GO" id="GO:1902936">
    <property type="term" value="F:phosphatidylinositol bisphosphate binding"/>
    <property type="evidence" value="ECO:0007669"/>
    <property type="project" value="TreeGrafter"/>
</dbReference>
<feature type="region of interest" description="Disordered" evidence="2">
    <location>
        <begin position="67"/>
        <end position="97"/>
    </location>
</feature>
<accession>A0A6J2BYE5</accession>
<gene>
    <name evidence="6" type="primary">TTPA</name>
</gene>
<evidence type="ECO:0000259" key="4">
    <source>
        <dbReference type="SMART" id="SM01100"/>
    </source>
</evidence>
<feature type="domain" description="CRAL/TRIO N-terminal" evidence="4">
    <location>
        <begin position="137"/>
        <end position="162"/>
    </location>
</feature>
<evidence type="ECO:0000313" key="5">
    <source>
        <dbReference type="Proteomes" id="UP000515165"/>
    </source>
</evidence>
<dbReference type="Proteomes" id="UP000515165">
    <property type="component" value="Chromosome 4"/>
</dbReference>
<feature type="transmembrane region" description="Helical" evidence="3">
    <location>
        <begin position="228"/>
        <end position="246"/>
    </location>
</feature>
<dbReference type="PRINTS" id="PR00180">
    <property type="entry name" value="CRETINALDHBP"/>
</dbReference>
<dbReference type="PANTHER" id="PTHR10174:SF225">
    <property type="entry name" value="ALPHA-TOCOPHEROL TRANSFER PROTEIN"/>
    <property type="match status" value="1"/>
</dbReference>
<keyword evidence="3" id="KW-0812">Transmembrane</keyword>
<reference evidence="6" key="1">
    <citation type="submission" date="2025-08" db="UniProtKB">
        <authorList>
            <consortium name="RefSeq"/>
        </authorList>
    </citation>
    <scope>IDENTIFICATION</scope>
    <source>
        <tissue evidence="6">Blood</tissue>
    </source>
</reference>
<keyword evidence="5" id="KW-1185">Reference proteome</keyword>
<dbReference type="InterPro" id="IPR011074">
    <property type="entry name" value="CRAL/TRIO_N_dom"/>
</dbReference>
<dbReference type="CTD" id="7274"/>
<organism evidence="5 6">
    <name type="scientific">Zalophus californianus</name>
    <name type="common">California sealion</name>
    <dbReference type="NCBI Taxonomy" id="9704"/>
    <lineage>
        <taxon>Eukaryota</taxon>
        <taxon>Metazoa</taxon>
        <taxon>Chordata</taxon>
        <taxon>Craniata</taxon>
        <taxon>Vertebrata</taxon>
        <taxon>Euteleostomi</taxon>
        <taxon>Mammalia</taxon>
        <taxon>Eutheria</taxon>
        <taxon>Laurasiatheria</taxon>
        <taxon>Carnivora</taxon>
        <taxon>Caniformia</taxon>
        <taxon>Pinnipedia</taxon>
        <taxon>Otariidae</taxon>
        <taxon>Zalophus</taxon>
    </lineage>
</organism>
<keyword evidence="3" id="KW-0472">Membrane</keyword>
<keyword evidence="3" id="KW-1133">Transmembrane helix</keyword>
<sequence>MNTTTSLTEERGSGYHPGVPGGVAPWTHHVVPSAGPPTRGDKRPVAARPGGRVGVRWAAATGGGAGGWRGARAFPRRPYEGGGEKRGSGMAEMRPGPAAGLQLSALPDHSPLLQPSLAELRRRARASGAPPTPLPLTDSFLLRFLRARDFDLDLAWRLLKNYYKWRAECPEISADLCPRRILGLLKAGYLGVLRARDPTGSKVLIYRIGTPWNLQYEDLHFFSALEHFCLLLFLFPLFPILCIISFQNSN</sequence>
<dbReference type="AlphaFoldDB" id="A0A6J2BYE5"/>
<dbReference type="PANTHER" id="PTHR10174">
    <property type="entry name" value="ALPHA-TOCOPHEROL TRANSFER PROTEIN-RELATED"/>
    <property type="match status" value="1"/>
</dbReference>
<dbReference type="RefSeq" id="XP_027436106.1">
    <property type="nucleotide sequence ID" value="XM_027580305.2"/>
</dbReference>
<dbReference type="GO" id="GO:0120013">
    <property type="term" value="F:lipid transfer activity"/>
    <property type="evidence" value="ECO:0007669"/>
    <property type="project" value="TreeGrafter"/>
</dbReference>
<evidence type="ECO:0000313" key="6">
    <source>
        <dbReference type="RefSeq" id="XP_027436106.1"/>
    </source>
</evidence>
<dbReference type="GO" id="GO:0051180">
    <property type="term" value="P:vitamin transport"/>
    <property type="evidence" value="ECO:0007669"/>
    <property type="project" value="TreeGrafter"/>
</dbReference>
<evidence type="ECO:0000256" key="2">
    <source>
        <dbReference type="SAM" id="MobiDB-lite"/>
    </source>
</evidence>
<protein>
    <submittedName>
        <fullName evidence="6">Alpha-tocopherol transfer protein isoform X3</fullName>
    </submittedName>
</protein>
<feature type="compositionally biased region" description="Basic and acidic residues" evidence="2">
    <location>
        <begin position="77"/>
        <end position="87"/>
    </location>
</feature>
<evidence type="ECO:0000256" key="3">
    <source>
        <dbReference type="SAM" id="Phobius"/>
    </source>
</evidence>
<dbReference type="GeneID" id="113914772"/>